<keyword evidence="1" id="KW-0472">Membrane</keyword>
<sequence>MNNALKNDSQNIFFTSLVLGVILAVLIFTYILMVANVVSSSYSVDDLLVKISRLKKENNFSLIELSQNSALNNVLAKSGGLSFTEIEDVRYIQKSSTSPFARK</sequence>
<accession>A0A1G2HH59</accession>
<evidence type="ECO:0000313" key="3">
    <source>
        <dbReference type="Proteomes" id="UP000179153"/>
    </source>
</evidence>
<gene>
    <name evidence="2" type="ORF">A2932_00600</name>
</gene>
<dbReference type="AlphaFoldDB" id="A0A1G2HH59"/>
<dbReference type="EMBL" id="MHOI01000014">
    <property type="protein sequence ID" value="OGZ61600.1"/>
    <property type="molecule type" value="Genomic_DNA"/>
</dbReference>
<proteinExistence type="predicted"/>
<evidence type="ECO:0000256" key="1">
    <source>
        <dbReference type="SAM" id="Phobius"/>
    </source>
</evidence>
<organism evidence="2 3">
    <name type="scientific">Candidatus Spechtbacteria bacterium RIFCSPLOWO2_01_FULL_46_10</name>
    <dbReference type="NCBI Taxonomy" id="1802163"/>
    <lineage>
        <taxon>Bacteria</taxon>
        <taxon>Candidatus Spechtiibacteriota</taxon>
    </lineage>
</organism>
<keyword evidence="1" id="KW-1133">Transmembrane helix</keyword>
<comment type="caution">
    <text evidence="2">The sequence shown here is derived from an EMBL/GenBank/DDBJ whole genome shotgun (WGS) entry which is preliminary data.</text>
</comment>
<reference evidence="2 3" key="1">
    <citation type="journal article" date="2016" name="Nat. Commun.">
        <title>Thousands of microbial genomes shed light on interconnected biogeochemical processes in an aquifer system.</title>
        <authorList>
            <person name="Anantharaman K."/>
            <person name="Brown C.T."/>
            <person name="Hug L.A."/>
            <person name="Sharon I."/>
            <person name="Castelle C.J."/>
            <person name="Probst A.J."/>
            <person name="Thomas B.C."/>
            <person name="Singh A."/>
            <person name="Wilkins M.J."/>
            <person name="Karaoz U."/>
            <person name="Brodie E.L."/>
            <person name="Williams K.H."/>
            <person name="Hubbard S.S."/>
            <person name="Banfield J.F."/>
        </authorList>
    </citation>
    <scope>NUCLEOTIDE SEQUENCE [LARGE SCALE GENOMIC DNA]</scope>
</reference>
<protein>
    <submittedName>
        <fullName evidence="2">Uncharacterized protein</fullName>
    </submittedName>
</protein>
<feature type="transmembrane region" description="Helical" evidence="1">
    <location>
        <begin position="12"/>
        <end position="33"/>
    </location>
</feature>
<name>A0A1G2HH59_9BACT</name>
<evidence type="ECO:0000313" key="2">
    <source>
        <dbReference type="EMBL" id="OGZ61600.1"/>
    </source>
</evidence>
<keyword evidence="1" id="KW-0812">Transmembrane</keyword>
<dbReference type="Proteomes" id="UP000179153">
    <property type="component" value="Unassembled WGS sequence"/>
</dbReference>
<dbReference type="STRING" id="1802163.A2932_00600"/>